<sequence>MNDKFVSTIMKNSKLTLDLVHPIYNPKKGWAEDLWFYFSAFQKPIQEEFEITLYLVNDGSSHGIHVSEIDFLKSKIQKFIYLELPINQGKGAALREAMKNCQSEFIIYTDFDYPYILENAWDMLDKLKSRESDIVVGVRDEQYYDQLPMRRKIFSLSLKLMNYLFFPKLKVKDTQSGLKGFNQKGKSIFLKTQINAFLFDMEFLVLASKAHEVKTDWIYVQVREGVHFSSMKLKTIVTELFNFSKIWMTSSN</sequence>
<proteinExistence type="predicted"/>
<dbReference type="GO" id="GO:0016740">
    <property type="term" value="F:transferase activity"/>
    <property type="evidence" value="ECO:0007669"/>
    <property type="project" value="UniProtKB-KW"/>
</dbReference>
<dbReference type="SUPFAM" id="SSF53448">
    <property type="entry name" value="Nucleotide-diphospho-sugar transferases"/>
    <property type="match status" value="1"/>
</dbReference>
<comment type="caution">
    <text evidence="2">The sequence shown here is derived from an EMBL/GenBank/DDBJ whole genome shotgun (WGS) entry which is preliminary data.</text>
</comment>
<dbReference type="Proteomes" id="UP000282832">
    <property type="component" value="Unassembled WGS sequence"/>
</dbReference>
<dbReference type="AlphaFoldDB" id="A0A437PRH2"/>
<dbReference type="EMBL" id="SACY01000003">
    <property type="protein sequence ID" value="RVU24854.1"/>
    <property type="molecule type" value="Genomic_DNA"/>
</dbReference>
<gene>
    <name evidence="2" type="ORF">EOJ36_07550</name>
</gene>
<accession>A0A437PRH2</accession>
<keyword evidence="2" id="KW-0808">Transferase</keyword>
<evidence type="ECO:0000313" key="3">
    <source>
        <dbReference type="Proteomes" id="UP000282832"/>
    </source>
</evidence>
<name>A0A437PRH2_9BACT</name>
<dbReference type="GO" id="GO:0006487">
    <property type="term" value="P:protein N-linked glycosylation"/>
    <property type="evidence" value="ECO:0007669"/>
    <property type="project" value="TreeGrafter"/>
</dbReference>
<protein>
    <submittedName>
        <fullName evidence="2">Glycosyltransferase</fullName>
    </submittedName>
</protein>
<dbReference type="PANTHER" id="PTHR10859">
    <property type="entry name" value="GLYCOSYL TRANSFERASE"/>
    <property type="match status" value="1"/>
</dbReference>
<dbReference type="PANTHER" id="PTHR10859:SF91">
    <property type="entry name" value="DOLICHYL-PHOSPHATE BETA-GLUCOSYLTRANSFERASE"/>
    <property type="match status" value="1"/>
</dbReference>
<dbReference type="OrthoDB" id="952827at2"/>
<dbReference type="InterPro" id="IPR001173">
    <property type="entry name" value="Glyco_trans_2-like"/>
</dbReference>
<reference evidence="2 3" key="1">
    <citation type="submission" date="2019-01" db="EMBL/GenBank/DDBJ databases">
        <authorList>
            <person name="Chen W.-M."/>
        </authorList>
    </citation>
    <scope>NUCLEOTIDE SEQUENCE [LARGE SCALE GENOMIC DNA]</scope>
    <source>
        <strain evidence="2 3">FSY-15</strain>
    </source>
</reference>
<keyword evidence="3" id="KW-1185">Reference proteome</keyword>
<evidence type="ECO:0000259" key="1">
    <source>
        <dbReference type="Pfam" id="PF00535"/>
    </source>
</evidence>
<dbReference type="Gene3D" id="3.90.550.10">
    <property type="entry name" value="Spore Coat Polysaccharide Biosynthesis Protein SpsA, Chain A"/>
    <property type="match status" value="1"/>
</dbReference>
<dbReference type="InterPro" id="IPR029044">
    <property type="entry name" value="Nucleotide-diphossugar_trans"/>
</dbReference>
<organism evidence="2 3">
    <name type="scientific">Sandaracinomonas limnophila</name>
    <dbReference type="NCBI Taxonomy" id="1862386"/>
    <lineage>
        <taxon>Bacteria</taxon>
        <taxon>Pseudomonadati</taxon>
        <taxon>Bacteroidota</taxon>
        <taxon>Cytophagia</taxon>
        <taxon>Cytophagales</taxon>
        <taxon>Flectobacillaceae</taxon>
        <taxon>Sandaracinomonas</taxon>
    </lineage>
</organism>
<dbReference type="Pfam" id="PF00535">
    <property type="entry name" value="Glycos_transf_2"/>
    <property type="match status" value="1"/>
</dbReference>
<feature type="domain" description="Glycosyltransferase 2-like" evidence="1">
    <location>
        <begin position="48"/>
        <end position="170"/>
    </location>
</feature>
<evidence type="ECO:0000313" key="2">
    <source>
        <dbReference type="EMBL" id="RVU24854.1"/>
    </source>
</evidence>